<gene>
    <name evidence="9 10 11" type="primary">LOC106478129</name>
</gene>
<dbReference type="GeneID" id="106478129"/>
<dbReference type="InterPro" id="IPR059112">
    <property type="entry name" value="CysZ/EI24"/>
</dbReference>
<evidence type="ECO:0000256" key="4">
    <source>
        <dbReference type="ARBA" id="ARBA00022989"/>
    </source>
</evidence>
<keyword evidence="4 7" id="KW-1133">Transmembrane helix</keyword>
<evidence type="ECO:0000256" key="5">
    <source>
        <dbReference type="ARBA" id="ARBA00023136"/>
    </source>
</evidence>
<evidence type="ECO:0000313" key="10">
    <source>
        <dbReference type="RefSeq" id="XP_013794097.1"/>
    </source>
</evidence>
<feature type="transmembrane region" description="Helical" evidence="7">
    <location>
        <begin position="126"/>
        <end position="152"/>
    </location>
</feature>
<feature type="transmembrane region" description="Helical" evidence="7">
    <location>
        <begin position="72"/>
        <end position="95"/>
    </location>
</feature>
<name>A0ABM1C4P7_LIMPO</name>
<evidence type="ECO:0000313" key="9">
    <source>
        <dbReference type="RefSeq" id="XP_013794096.1"/>
    </source>
</evidence>
<evidence type="ECO:0000313" key="8">
    <source>
        <dbReference type="Proteomes" id="UP000694941"/>
    </source>
</evidence>
<dbReference type="Pfam" id="PF07264">
    <property type="entry name" value="EI24"/>
    <property type="match status" value="1"/>
</dbReference>
<comment type="similarity">
    <text evidence="2">Belongs to the EI24 family.</text>
</comment>
<reference evidence="9 10" key="1">
    <citation type="submission" date="2025-05" db="UniProtKB">
        <authorList>
            <consortium name="RefSeq"/>
        </authorList>
    </citation>
    <scope>IDENTIFICATION</scope>
    <source>
        <tissue evidence="9 10">Muscle</tissue>
    </source>
</reference>
<dbReference type="RefSeq" id="XP_013794096.1">
    <property type="nucleotide sequence ID" value="XM_013938642.2"/>
</dbReference>
<evidence type="ECO:0000313" key="11">
    <source>
        <dbReference type="RefSeq" id="XP_013794098.1"/>
    </source>
</evidence>
<keyword evidence="8" id="KW-1185">Reference proteome</keyword>
<evidence type="ECO:0000256" key="6">
    <source>
        <dbReference type="SAM" id="MobiDB-lite"/>
    </source>
</evidence>
<protein>
    <submittedName>
        <fullName evidence="9 10">Etoposide-induced protein 2.4 homolog</fullName>
    </submittedName>
</protein>
<evidence type="ECO:0000256" key="2">
    <source>
        <dbReference type="ARBA" id="ARBA00010970"/>
    </source>
</evidence>
<feature type="transmembrane region" description="Helical" evidence="7">
    <location>
        <begin position="208"/>
        <end position="228"/>
    </location>
</feature>
<organism evidence="8 9">
    <name type="scientific">Limulus polyphemus</name>
    <name type="common">Atlantic horseshoe crab</name>
    <dbReference type="NCBI Taxonomy" id="6850"/>
    <lineage>
        <taxon>Eukaryota</taxon>
        <taxon>Metazoa</taxon>
        <taxon>Ecdysozoa</taxon>
        <taxon>Arthropoda</taxon>
        <taxon>Chelicerata</taxon>
        <taxon>Merostomata</taxon>
        <taxon>Xiphosura</taxon>
        <taxon>Limulidae</taxon>
        <taxon>Limulus</taxon>
    </lineage>
</organism>
<keyword evidence="5 7" id="KW-0472">Membrane</keyword>
<evidence type="ECO:0000256" key="3">
    <source>
        <dbReference type="ARBA" id="ARBA00022692"/>
    </source>
</evidence>
<dbReference type="PANTHER" id="PTHR21389:SF0">
    <property type="entry name" value="ETOPOSIDE-INDUCED PROTEIN 2.4 HOMOLOG"/>
    <property type="match status" value="1"/>
</dbReference>
<evidence type="ECO:0000256" key="1">
    <source>
        <dbReference type="ARBA" id="ARBA00004141"/>
    </source>
</evidence>
<proteinExistence type="inferred from homology"/>
<feature type="transmembrane region" description="Helical" evidence="7">
    <location>
        <begin position="240"/>
        <end position="258"/>
    </location>
</feature>
<dbReference type="Proteomes" id="UP000694941">
    <property type="component" value="Unplaced"/>
</dbReference>
<sequence>MDSVKLIMISVAAGVRDAVLGVSGVLHFERAKCNVKEVQEEEDSSESSMTTLARRRVQSGKVRSKKENEPNVVYRILQCCALNGGVFWLSILIFYNVLLPGLRLLMEVIFGDSTGLASTMWSWMKPILSCTFSCLWVLPLFLLSRIVNGLWFQDIADSAYRYRRGRPQLLPSLSKLVADMLFSVLIQALFLIQSMVVSLLPITPVGELISLIHLCLLYSLYAFEYRWFNMGWELHKRLSFIENNWPYFVGFGLPLALLTSWPSSYIVSGCVFSILFPLLIISGNEATPLTGACERPLQLFSFVVWISNSFFHQTLRPITQKKSLLESHESKHPGSSSSIIRHHSRSTSSSSSKRRHSKRGDTSR</sequence>
<keyword evidence="3 7" id="KW-0812">Transmembrane</keyword>
<dbReference type="PANTHER" id="PTHR21389">
    <property type="entry name" value="P53 INDUCED PROTEIN"/>
    <property type="match status" value="1"/>
</dbReference>
<feature type="transmembrane region" description="Helical" evidence="7">
    <location>
        <begin position="173"/>
        <end position="196"/>
    </location>
</feature>
<dbReference type="RefSeq" id="XP_013794098.1">
    <property type="nucleotide sequence ID" value="XM_013938644.2"/>
</dbReference>
<evidence type="ECO:0000256" key="7">
    <source>
        <dbReference type="SAM" id="Phobius"/>
    </source>
</evidence>
<comment type="subcellular location">
    <subcellularLocation>
        <location evidence="1">Membrane</location>
        <topology evidence="1">Multi-pass membrane protein</topology>
    </subcellularLocation>
</comment>
<accession>A0ABM1C4P7</accession>
<feature type="region of interest" description="Disordered" evidence="6">
    <location>
        <begin position="326"/>
        <end position="364"/>
    </location>
</feature>
<dbReference type="RefSeq" id="XP_013794097.1">
    <property type="nucleotide sequence ID" value="XM_013938643.2"/>
</dbReference>